<gene>
    <name evidence="1" type="ORF">OPT61_g5919</name>
</gene>
<evidence type="ECO:0000313" key="2">
    <source>
        <dbReference type="Proteomes" id="UP001153331"/>
    </source>
</evidence>
<protein>
    <submittedName>
        <fullName evidence="1">Uncharacterized protein</fullName>
    </submittedName>
</protein>
<dbReference type="EMBL" id="JAPHNI010000400">
    <property type="protein sequence ID" value="KAJ8111501.1"/>
    <property type="molecule type" value="Genomic_DNA"/>
</dbReference>
<proteinExistence type="predicted"/>
<name>A0ACC2I8N6_9PLEO</name>
<evidence type="ECO:0000313" key="1">
    <source>
        <dbReference type="EMBL" id="KAJ8111501.1"/>
    </source>
</evidence>
<keyword evidence="2" id="KW-1185">Reference proteome</keyword>
<accession>A0ACC2I8N6</accession>
<comment type="caution">
    <text evidence="1">The sequence shown here is derived from an EMBL/GenBank/DDBJ whole genome shotgun (WGS) entry which is preliminary data.</text>
</comment>
<organism evidence="1 2">
    <name type="scientific">Boeremia exigua</name>
    <dbReference type="NCBI Taxonomy" id="749465"/>
    <lineage>
        <taxon>Eukaryota</taxon>
        <taxon>Fungi</taxon>
        <taxon>Dikarya</taxon>
        <taxon>Ascomycota</taxon>
        <taxon>Pezizomycotina</taxon>
        <taxon>Dothideomycetes</taxon>
        <taxon>Pleosporomycetidae</taxon>
        <taxon>Pleosporales</taxon>
        <taxon>Pleosporineae</taxon>
        <taxon>Didymellaceae</taxon>
        <taxon>Boeremia</taxon>
    </lineage>
</organism>
<reference evidence="1" key="1">
    <citation type="submission" date="2022-11" db="EMBL/GenBank/DDBJ databases">
        <title>Genome Sequence of Boeremia exigua.</title>
        <authorList>
            <person name="Buettner E."/>
        </authorList>
    </citation>
    <scope>NUCLEOTIDE SEQUENCE</scope>
    <source>
        <strain evidence="1">CU02</strain>
    </source>
</reference>
<dbReference type="Proteomes" id="UP001153331">
    <property type="component" value="Unassembled WGS sequence"/>
</dbReference>
<sequence length="449" mass="49975">MRLLITSTLLLAARLCPLVGATEVSTTSGPIASPITSVASLSAEYDGNEEKAAQDPLSMGSMGAEESPRHRQEKAHLVKRMDRKTGKWDRIHPRHRLLEALYGFSKYRERNMVELDKWRTMYASVGKAQKKTLAKVVNYKKKLNDIEEMIYTDEVLVKAIIANAIAFYGIEPKELDAYIKEAEAAGRVADRISPFQTLKHFVRDWADEGSKERADAFPCLLNTLTNLKPSSPAAPPLNILLPGSGVGRLGTEVANLGGFEVTLNEWSMYMNIGYRFLFAPGVSAATPATMHPFIDGLSHHATTTDLLRAVTFPNSAPNPDVLLVEGDFNTAFHTREGHFDVIVTHFFIDTARNLMTYFDTIHRLLKPGGKWVNLGPLLYGTGPFVQLSLDEIVAVVEEMGFEFEDLGEDCGALTFEGKKVRWTEAEYGFNGKALTRNAYKAQVWMVRKL</sequence>